<evidence type="ECO:0000313" key="7">
    <source>
        <dbReference type="EMBL" id="RHW17469.1"/>
    </source>
</evidence>
<evidence type="ECO:0000313" key="8">
    <source>
        <dbReference type="Proteomes" id="UP000266693"/>
    </source>
</evidence>
<feature type="region of interest" description="Disordered" evidence="4">
    <location>
        <begin position="265"/>
        <end position="284"/>
    </location>
</feature>
<evidence type="ECO:0000256" key="3">
    <source>
        <dbReference type="ARBA" id="ARBA00023163"/>
    </source>
</evidence>
<evidence type="ECO:0000256" key="4">
    <source>
        <dbReference type="SAM" id="MobiDB-lite"/>
    </source>
</evidence>
<dbReference type="OrthoDB" id="6057486at2"/>
<dbReference type="SUPFAM" id="SSF46785">
    <property type="entry name" value="Winged helix' DNA-binding domain"/>
    <property type="match status" value="1"/>
</dbReference>
<dbReference type="Pfam" id="PF01614">
    <property type="entry name" value="IclR_C"/>
    <property type="match status" value="1"/>
</dbReference>
<dbReference type="InterPro" id="IPR036388">
    <property type="entry name" value="WH-like_DNA-bd_sf"/>
</dbReference>
<dbReference type="InterPro" id="IPR036390">
    <property type="entry name" value="WH_DNA-bd_sf"/>
</dbReference>
<organism evidence="7 8">
    <name type="scientific">Sphingomonas gilva</name>
    <dbReference type="NCBI Taxonomy" id="2305907"/>
    <lineage>
        <taxon>Bacteria</taxon>
        <taxon>Pseudomonadati</taxon>
        <taxon>Pseudomonadota</taxon>
        <taxon>Alphaproteobacteria</taxon>
        <taxon>Sphingomonadales</taxon>
        <taxon>Sphingomonadaceae</taxon>
        <taxon>Sphingomonas</taxon>
    </lineage>
</organism>
<dbReference type="GO" id="GO:0045892">
    <property type="term" value="P:negative regulation of DNA-templated transcription"/>
    <property type="evidence" value="ECO:0007669"/>
    <property type="project" value="TreeGrafter"/>
</dbReference>
<keyword evidence="2" id="KW-0238">DNA-binding</keyword>
<dbReference type="InterPro" id="IPR014757">
    <property type="entry name" value="Tscrpt_reg_IclR_C"/>
</dbReference>
<dbReference type="PROSITE" id="PS51077">
    <property type="entry name" value="HTH_ICLR"/>
    <property type="match status" value="1"/>
</dbReference>
<dbReference type="Gene3D" id="1.10.10.10">
    <property type="entry name" value="Winged helix-like DNA-binding domain superfamily/Winged helix DNA-binding domain"/>
    <property type="match status" value="1"/>
</dbReference>
<dbReference type="InterPro" id="IPR050707">
    <property type="entry name" value="HTH_MetabolicPath_Reg"/>
</dbReference>
<evidence type="ECO:0000256" key="1">
    <source>
        <dbReference type="ARBA" id="ARBA00023015"/>
    </source>
</evidence>
<dbReference type="Pfam" id="PF09339">
    <property type="entry name" value="HTH_IclR"/>
    <property type="match status" value="1"/>
</dbReference>
<dbReference type="Gene3D" id="3.30.450.40">
    <property type="match status" value="1"/>
</dbReference>
<gene>
    <name evidence="7" type="ORF">D1610_10965</name>
</gene>
<comment type="caution">
    <text evidence="7">The sequence shown here is derived from an EMBL/GenBank/DDBJ whole genome shotgun (WGS) entry which is preliminary data.</text>
</comment>
<feature type="domain" description="IclR-ED" evidence="6">
    <location>
        <begin position="84"/>
        <end position="264"/>
    </location>
</feature>
<dbReference type="GO" id="GO:0003677">
    <property type="term" value="F:DNA binding"/>
    <property type="evidence" value="ECO:0007669"/>
    <property type="project" value="UniProtKB-KW"/>
</dbReference>
<feature type="domain" description="HTH iclR-type" evidence="5">
    <location>
        <begin position="24"/>
        <end position="83"/>
    </location>
</feature>
<accession>A0A396RMF2</accession>
<evidence type="ECO:0000256" key="2">
    <source>
        <dbReference type="ARBA" id="ARBA00023125"/>
    </source>
</evidence>
<reference evidence="7 8" key="1">
    <citation type="submission" date="2018-08" db="EMBL/GenBank/DDBJ databases">
        <title>The multiple taxonomic identification of Sphingomonas gilva.</title>
        <authorList>
            <person name="Zhu D."/>
            <person name="Zheng S."/>
        </authorList>
    </citation>
    <scope>NUCLEOTIDE SEQUENCE [LARGE SCALE GENOMIC DNA]</scope>
    <source>
        <strain evidence="7 8">ZDH117</strain>
    </source>
</reference>
<keyword evidence="8" id="KW-1185">Reference proteome</keyword>
<dbReference type="GO" id="GO:0003700">
    <property type="term" value="F:DNA-binding transcription factor activity"/>
    <property type="evidence" value="ECO:0007669"/>
    <property type="project" value="TreeGrafter"/>
</dbReference>
<keyword evidence="3" id="KW-0804">Transcription</keyword>
<proteinExistence type="predicted"/>
<dbReference type="InterPro" id="IPR005471">
    <property type="entry name" value="Tscrpt_reg_IclR_N"/>
</dbReference>
<dbReference type="EMBL" id="QWLV01000004">
    <property type="protein sequence ID" value="RHW17469.1"/>
    <property type="molecule type" value="Genomic_DNA"/>
</dbReference>
<dbReference type="AlphaFoldDB" id="A0A396RMF2"/>
<dbReference type="PROSITE" id="PS51078">
    <property type="entry name" value="ICLR_ED"/>
    <property type="match status" value="1"/>
</dbReference>
<sequence>MRQTTSNEESEDASPRRGGKVQGSQTLLRGLDMLDKVTDGPIKLADLAQRMGLTRSTTHRLANALIDRGFLTFLPREGYQLGPKLLHLGFLAQSRTDLVQVARPLIEELAAQTEDTVHLGRLDNDQALYLDKIPGRRRVEISSRVGDRQPLTSTGLGKALLLDDTPVRWQKLFDDDQAAGAPRADYALWLDRMYGYVTEGRAYDLEENEDLIRCVAAPVRDASGKIAAAISVSSAAQYMDDARMAALTADVRAAADRISAELGWRPQADAAEAPATRKRGKDKG</sequence>
<dbReference type="PANTHER" id="PTHR30136:SF35">
    <property type="entry name" value="HTH-TYPE TRANSCRIPTIONAL REGULATOR RV1719"/>
    <property type="match status" value="1"/>
</dbReference>
<dbReference type="RefSeq" id="WP_118864215.1">
    <property type="nucleotide sequence ID" value="NZ_QWLV01000004.1"/>
</dbReference>
<name>A0A396RMF2_9SPHN</name>
<dbReference type="InterPro" id="IPR029016">
    <property type="entry name" value="GAF-like_dom_sf"/>
</dbReference>
<feature type="region of interest" description="Disordered" evidence="4">
    <location>
        <begin position="1"/>
        <end position="24"/>
    </location>
</feature>
<dbReference type="Proteomes" id="UP000266693">
    <property type="component" value="Unassembled WGS sequence"/>
</dbReference>
<dbReference type="SUPFAM" id="SSF55781">
    <property type="entry name" value="GAF domain-like"/>
    <property type="match status" value="1"/>
</dbReference>
<protein>
    <submittedName>
        <fullName evidence="7">IclR family transcriptional regulator</fullName>
    </submittedName>
</protein>
<dbReference type="SMART" id="SM00346">
    <property type="entry name" value="HTH_ICLR"/>
    <property type="match status" value="1"/>
</dbReference>
<keyword evidence="1" id="KW-0805">Transcription regulation</keyword>
<evidence type="ECO:0000259" key="5">
    <source>
        <dbReference type="PROSITE" id="PS51077"/>
    </source>
</evidence>
<evidence type="ECO:0000259" key="6">
    <source>
        <dbReference type="PROSITE" id="PS51078"/>
    </source>
</evidence>
<dbReference type="PANTHER" id="PTHR30136">
    <property type="entry name" value="HELIX-TURN-HELIX TRANSCRIPTIONAL REGULATOR, ICLR FAMILY"/>
    <property type="match status" value="1"/>
</dbReference>